<dbReference type="PROSITE" id="PS51898">
    <property type="entry name" value="TYR_RECOMBINASE"/>
    <property type="match status" value="1"/>
</dbReference>
<evidence type="ECO:0000256" key="4">
    <source>
        <dbReference type="ARBA" id="ARBA00023172"/>
    </source>
</evidence>
<keyword evidence="2" id="KW-0229">DNA integration</keyword>
<evidence type="ECO:0000256" key="2">
    <source>
        <dbReference type="ARBA" id="ARBA00022908"/>
    </source>
</evidence>
<feature type="domain" description="Tyr recombinase" evidence="5">
    <location>
        <begin position="232"/>
        <end position="433"/>
    </location>
</feature>
<dbReference type="Pfam" id="PF00589">
    <property type="entry name" value="Phage_integrase"/>
    <property type="match status" value="1"/>
</dbReference>
<dbReference type="PANTHER" id="PTHR30349">
    <property type="entry name" value="PHAGE INTEGRASE-RELATED"/>
    <property type="match status" value="1"/>
</dbReference>
<dbReference type="InterPro" id="IPR004107">
    <property type="entry name" value="Integrase_SAM-like_N"/>
</dbReference>
<evidence type="ECO:0000259" key="5">
    <source>
        <dbReference type="PROSITE" id="PS51898"/>
    </source>
</evidence>
<dbReference type="InterPro" id="IPR002104">
    <property type="entry name" value="Integrase_catalytic"/>
</dbReference>
<comment type="caution">
    <text evidence="6">The sequence shown here is derived from an EMBL/GenBank/DDBJ whole genome shotgun (WGS) entry which is preliminary data.</text>
</comment>
<dbReference type="GO" id="GO:0003677">
    <property type="term" value="F:DNA binding"/>
    <property type="evidence" value="ECO:0007669"/>
    <property type="project" value="UniProtKB-KW"/>
</dbReference>
<protein>
    <submittedName>
        <fullName evidence="6">Site-specific integrase</fullName>
    </submittedName>
</protein>
<dbReference type="AlphaFoldDB" id="A0A8J4DZU5"/>
<dbReference type="Gene3D" id="1.10.150.130">
    <property type="match status" value="1"/>
</dbReference>
<reference evidence="6" key="1">
    <citation type="submission" date="2021-01" db="EMBL/GenBank/DDBJ databases">
        <title>Whole genome shotgun sequence of Virgisporangium aurantiacum NBRC 16421.</title>
        <authorList>
            <person name="Komaki H."/>
            <person name="Tamura T."/>
        </authorList>
    </citation>
    <scope>NUCLEOTIDE SEQUENCE</scope>
    <source>
        <strain evidence="6">NBRC 16421</strain>
    </source>
</reference>
<dbReference type="CDD" id="cd01189">
    <property type="entry name" value="INT_ICEBs1_C_like"/>
    <property type="match status" value="1"/>
</dbReference>
<evidence type="ECO:0000313" key="6">
    <source>
        <dbReference type="EMBL" id="GIJ56066.1"/>
    </source>
</evidence>
<evidence type="ECO:0000256" key="1">
    <source>
        <dbReference type="ARBA" id="ARBA00008857"/>
    </source>
</evidence>
<dbReference type="GO" id="GO:0006310">
    <property type="term" value="P:DNA recombination"/>
    <property type="evidence" value="ECO:0007669"/>
    <property type="project" value="UniProtKB-KW"/>
</dbReference>
<gene>
    <name evidence="6" type="ORF">Vau01_035820</name>
</gene>
<dbReference type="InterPro" id="IPR013762">
    <property type="entry name" value="Integrase-like_cat_sf"/>
</dbReference>
<evidence type="ECO:0000313" key="7">
    <source>
        <dbReference type="Proteomes" id="UP000612585"/>
    </source>
</evidence>
<keyword evidence="7" id="KW-1185">Reference proteome</keyword>
<dbReference type="GO" id="GO:0015074">
    <property type="term" value="P:DNA integration"/>
    <property type="evidence" value="ECO:0007669"/>
    <property type="project" value="UniProtKB-KW"/>
</dbReference>
<sequence>MNRRSAKYGKGIYQRCDATCPPQGKTCRVHMWSYYVELPNGPNGQRRQWTKSGFVTAKEVADARNHTIVSDQSGLLPSNGKQTVEDWLTGWLEGKTGSESIRSTTAFAYRMHVDKYLIPYLGHMRLIDLRPRHVTDMLIAIRKEHEEKRSKALTANAIFDTEAEELNRATPRRRKNQARIKAKHIPVPRPFGPATAHRLRATLRSALNAAVRAGEVPRNVASLADVAKASRAKVKVWEPEQLGEFLDAIAEESDRLHPLFHLAAFAGLRRGELCGLRWQDVDLEKRIIDVTWQRTTAGHRVVESTPKTDCAESRVDIDERTTKLLQRHRKNQIEERLRWGPAWHDTGLVFTRENGAGLHPDFVSYRFEKLVERHGLPRITLHKLRHLAASLQIAAGVDIAIVSKRLRHSSIKITNDTYGHMIGTIGRQAAEAAAALVPLKNTGEASGKKPA</sequence>
<evidence type="ECO:0000256" key="3">
    <source>
        <dbReference type="ARBA" id="ARBA00023125"/>
    </source>
</evidence>
<name>A0A8J4DZU5_9ACTN</name>
<dbReference type="InterPro" id="IPR010998">
    <property type="entry name" value="Integrase_recombinase_N"/>
</dbReference>
<dbReference type="InterPro" id="IPR050090">
    <property type="entry name" value="Tyrosine_recombinase_XerCD"/>
</dbReference>
<dbReference type="Proteomes" id="UP000612585">
    <property type="component" value="Unassembled WGS sequence"/>
</dbReference>
<keyword evidence="4" id="KW-0233">DNA recombination</keyword>
<dbReference type="InterPro" id="IPR011010">
    <property type="entry name" value="DNA_brk_join_enz"/>
</dbReference>
<dbReference type="RefSeq" id="WP_203993777.1">
    <property type="nucleotide sequence ID" value="NZ_BOPG01000023.1"/>
</dbReference>
<accession>A0A8J4DZU5</accession>
<proteinExistence type="inferred from homology"/>
<keyword evidence="3" id="KW-0238">DNA-binding</keyword>
<organism evidence="6 7">
    <name type="scientific">Virgisporangium aurantiacum</name>
    <dbReference type="NCBI Taxonomy" id="175570"/>
    <lineage>
        <taxon>Bacteria</taxon>
        <taxon>Bacillati</taxon>
        <taxon>Actinomycetota</taxon>
        <taxon>Actinomycetes</taxon>
        <taxon>Micromonosporales</taxon>
        <taxon>Micromonosporaceae</taxon>
        <taxon>Virgisporangium</taxon>
    </lineage>
</organism>
<dbReference type="EMBL" id="BOPG01000023">
    <property type="protein sequence ID" value="GIJ56066.1"/>
    <property type="molecule type" value="Genomic_DNA"/>
</dbReference>
<comment type="similarity">
    <text evidence="1">Belongs to the 'phage' integrase family.</text>
</comment>
<dbReference type="SUPFAM" id="SSF56349">
    <property type="entry name" value="DNA breaking-rejoining enzymes"/>
    <property type="match status" value="1"/>
</dbReference>
<dbReference type="Gene3D" id="1.10.443.10">
    <property type="entry name" value="Intergrase catalytic core"/>
    <property type="match status" value="1"/>
</dbReference>
<dbReference type="PANTHER" id="PTHR30349:SF41">
    <property type="entry name" value="INTEGRASE_RECOMBINASE PROTEIN MJ0367-RELATED"/>
    <property type="match status" value="1"/>
</dbReference>
<dbReference type="Pfam" id="PF14659">
    <property type="entry name" value="Phage_int_SAM_3"/>
    <property type="match status" value="1"/>
</dbReference>